<protein>
    <recommendedName>
        <fullName evidence="13">L-threonine dehydratase</fullName>
        <ecNumber evidence="13">4.3.1.19</ecNumber>
    </recommendedName>
    <alternativeName>
        <fullName evidence="13">Threonine deaminase</fullName>
    </alternativeName>
</protein>
<dbReference type="NCBIfam" id="TIGR01124">
    <property type="entry name" value="ilvA_2Cterm"/>
    <property type="match status" value="1"/>
</dbReference>
<keyword evidence="10 13" id="KW-0456">Lyase</keyword>
<evidence type="ECO:0000256" key="8">
    <source>
        <dbReference type="ARBA" id="ARBA00022737"/>
    </source>
</evidence>
<dbReference type="GO" id="GO:0009097">
    <property type="term" value="P:isoleucine biosynthetic process"/>
    <property type="evidence" value="ECO:0007669"/>
    <property type="project" value="UniProtKB-UniRule"/>
</dbReference>
<evidence type="ECO:0000256" key="1">
    <source>
        <dbReference type="ARBA" id="ARBA00001274"/>
    </source>
</evidence>
<dbReference type="EC" id="4.3.1.19" evidence="13"/>
<dbReference type="Pfam" id="PF00291">
    <property type="entry name" value="PALP"/>
    <property type="match status" value="1"/>
</dbReference>
<evidence type="ECO:0000313" key="15">
    <source>
        <dbReference type="EMBL" id="TCJ89326.1"/>
    </source>
</evidence>
<evidence type="ECO:0000256" key="13">
    <source>
        <dbReference type="RuleBase" id="RU362012"/>
    </source>
</evidence>
<dbReference type="CDD" id="cd01562">
    <property type="entry name" value="Thr-dehyd"/>
    <property type="match status" value="1"/>
</dbReference>
<feature type="domain" description="ACT-like" evidence="14">
    <location>
        <begin position="430"/>
        <end position="501"/>
    </location>
</feature>
<dbReference type="InterPro" id="IPR000634">
    <property type="entry name" value="Ser/Thr_deHydtase_PyrdxlP-BS"/>
</dbReference>
<evidence type="ECO:0000256" key="7">
    <source>
        <dbReference type="ARBA" id="ARBA00022624"/>
    </source>
</evidence>
<keyword evidence="9 13" id="KW-0663">Pyridoxal phosphate</keyword>
<evidence type="ECO:0000256" key="9">
    <source>
        <dbReference type="ARBA" id="ARBA00022898"/>
    </source>
</evidence>
<evidence type="ECO:0000256" key="2">
    <source>
        <dbReference type="ARBA" id="ARBA00001933"/>
    </source>
</evidence>
<gene>
    <name evidence="13" type="primary">ilvA</name>
    <name evidence="15" type="ORF">EV695_1189</name>
</gene>
<dbReference type="UniPathway" id="UPA00047">
    <property type="reaction ID" value="UER00054"/>
</dbReference>
<dbReference type="EMBL" id="SMFQ01000002">
    <property type="protein sequence ID" value="TCJ89326.1"/>
    <property type="molecule type" value="Genomic_DNA"/>
</dbReference>
<feature type="domain" description="ACT-like" evidence="14">
    <location>
        <begin position="335"/>
        <end position="407"/>
    </location>
</feature>
<dbReference type="GO" id="GO:0006565">
    <property type="term" value="P:L-serine catabolic process"/>
    <property type="evidence" value="ECO:0007669"/>
    <property type="project" value="TreeGrafter"/>
</dbReference>
<dbReference type="InterPro" id="IPR045865">
    <property type="entry name" value="ACT-like_dom_sf"/>
</dbReference>
<evidence type="ECO:0000256" key="3">
    <source>
        <dbReference type="ARBA" id="ARBA00004810"/>
    </source>
</evidence>
<dbReference type="Pfam" id="PF00585">
    <property type="entry name" value="Thr_dehydrat_C"/>
    <property type="match status" value="2"/>
</dbReference>
<evidence type="ECO:0000256" key="10">
    <source>
        <dbReference type="ARBA" id="ARBA00023239"/>
    </source>
</evidence>
<comment type="subunit">
    <text evidence="5 13">Homotetramer.</text>
</comment>
<comment type="cofactor">
    <cofactor evidence="2 13">
        <name>pyridoxal 5'-phosphate</name>
        <dbReference type="ChEBI" id="CHEBI:597326"/>
    </cofactor>
</comment>
<evidence type="ECO:0000256" key="4">
    <source>
        <dbReference type="ARBA" id="ARBA00010869"/>
    </source>
</evidence>
<dbReference type="GO" id="GO:0003941">
    <property type="term" value="F:L-serine ammonia-lyase activity"/>
    <property type="evidence" value="ECO:0007669"/>
    <property type="project" value="TreeGrafter"/>
</dbReference>
<accession>A0A4R1F4T5</accession>
<evidence type="ECO:0000256" key="6">
    <source>
        <dbReference type="ARBA" id="ARBA00022605"/>
    </source>
</evidence>
<keyword evidence="6 13" id="KW-0028">Amino-acid biosynthesis</keyword>
<dbReference type="InterPro" id="IPR036052">
    <property type="entry name" value="TrpB-like_PALP_sf"/>
</dbReference>
<dbReference type="Gene3D" id="3.40.50.1100">
    <property type="match status" value="2"/>
</dbReference>
<dbReference type="InterPro" id="IPR050147">
    <property type="entry name" value="Ser/Thr_Dehydratase"/>
</dbReference>
<dbReference type="InterPro" id="IPR038110">
    <property type="entry name" value="TD_ACT-like_sf"/>
</dbReference>
<dbReference type="GO" id="GO:0006567">
    <property type="term" value="P:L-threonine catabolic process"/>
    <property type="evidence" value="ECO:0007669"/>
    <property type="project" value="TreeGrafter"/>
</dbReference>
<keyword evidence="8" id="KW-0677">Repeat</keyword>
<dbReference type="GO" id="GO:0004794">
    <property type="term" value="F:threonine deaminase activity"/>
    <property type="evidence" value="ECO:0007669"/>
    <property type="project" value="UniProtKB-UniRule"/>
</dbReference>
<dbReference type="InterPro" id="IPR005787">
    <property type="entry name" value="Thr_deHydtase_biosynth"/>
</dbReference>
<keyword evidence="7 13" id="KW-0412">Isoleucine biosynthesis</keyword>
<dbReference type="PROSITE" id="PS00165">
    <property type="entry name" value="DEHYDRATASE_SER_THR"/>
    <property type="match status" value="1"/>
</dbReference>
<sequence length="510" mass="56409">MDKKSETTNQIIEKILTARVYDVAIETPLDAAKSLSKRIDNKVFLKREDLQPVFSFKLRGAFNRMFHLSDEEKQRGVVAASAGNHAQGVAISGAKLGIKSTIVMPKITPDIKVKGVESHGGIAVLHGNTFDDAYAHAMELCKKEGMTFIHPFDDLDVIAGQGTIGMELLRQHPDPIDAIFVCVGGGGLISGIASYIKYLSPSTKIIGVEHEEAPSMTRAIEKGERVLLDSIGTFADGAAVRQAGEKTFEIARDLVDEMILVSTDETCAAIKDVFEDTRTLLEPAGALGVAGLKKYVAQSNIKDKQLIAISSGANINFDRLRHVAERAELGEKREAIFAVTIPERPNSFRDFCSALGDRSITEFNYRYSDTADAQVFTGVKISEGDKEKSLIMETLEQKGYKVLDLSDNEVAKVHLRFMVGGHAQGIKDEVLYRFSFPERPGALLHFLTSMGGIWNISLFHYRNHGSDFGRVLTGIQVPVDEREKFCEFLKDLGYEHWEETNNPAYQSFLR</sequence>
<dbReference type="SUPFAM" id="SSF55021">
    <property type="entry name" value="ACT-like"/>
    <property type="match status" value="2"/>
</dbReference>
<dbReference type="OrthoDB" id="9811476at2"/>
<reference evidence="15 16" key="1">
    <citation type="submission" date="2019-03" db="EMBL/GenBank/DDBJ databases">
        <title>Genomic Encyclopedia of Type Strains, Phase IV (KMG-IV): sequencing the most valuable type-strain genomes for metagenomic binning, comparative biology and taxonomic classification.</title>
        <authorList>
            <person name="Goeker M."/>
        </authorList>
    </citation>
    <scope>NUCLEOTIDE SEQUENCE [LARGE SCALE GENOMIC DNA]</scope>
    <source>
        <strain evidence="15 16">DSM 24830</strain>
    </source>
</reference>
<comment type="pathway">
    <text evidence="3 13">Amino-acid biosynthesis; L-isoleucine biosynthesis; 2-oxobutanoate from L-threonine: step 1/1.</text>
</comment>
<evidence type="ECO:0000259" key="14">
    <source>
        <dbReference type="PROSITE" id="PS51672"/>
    </source>
</evidence>
<dbReference type="FunFam" id="3.40.50.1100:FF:000008">
    <property type="entry name" value="L-threonine dehydratase"/>
    <property type="match status" value="1"/>
</dbReference>
<evidence type="ECO:0000256" key="12">
    <source>
        <dbReference type="ARBA" id="ARBA00025527"/>
    </source>
</evidence>
<dbReference type="CDD" id="cd04907">
    <property type="entry name" value="ACT_ThrD-I_2"/>
    <property type="match status" value="1"/>
</dbReference>
<comment type="caution">
    <text evidence="15">The sequence shown here is derived from an EMBL/GenBank/DDBJ whole genome shotgun (WGS) entry which is preliminary data.</text>
</comment>
<dbReference type="InterPro" id="IPR001926">
    <property type="entry name" value="TrpB-like_PALP"/>
</dbReference>
<organism evidence="15 16">
    <name type="scientific">Cocleimonas flava</name>
    <dbReference type="NCBI Taxonomy" id="634765"/>
    <lineage>
        <taxon>Bacteria</taxon>
        <taxon>Pseudomonadati</taxon>
        <taxon>Pseudomonadota</taxon>
        <taxon>Gammaproteobacteria</taxon>
        <taxon>Thiotrichales</taxon>
        <taxon>Thiotrichaceae</taxon>
        <taxon>Cocleimonas</taxon>
    </lineage>
</organism>
<evidence type="ECO:0000256" key="11">
    <source>
        <dbReference type="ARBA" id="ARBA00023304"/>
    </source>
</evidence>
<dbReference type="NCBIfam" id="NF009130">
    <property type="entry name" value="PRK12483.1"/>
    <property type="match status" value="1"/>
</dbReference>
<evidence type="ECO:0000256" key="5">
    <source>
        <dbReference type="ARBA" id="ARBA00011881"/>
    </source>
</evidence>
<dbReference type="SUPFAM" id="SSF53686">
    <property type="entry name" value="Tryptophan synthase beta subunit-like PLP-dependent enzymes"/>
    <property type="match status" value="1"/>
</dbReference>
<dbReference type="Proteomes" id="UP000294887">
    <property type="component" value="Unassembled WGS sequence"/>
</dbReference>
<dbReference type="FunFam" id="3.40.1020.10:FF:000001">
    <property type="entry name" value="L-threonine dehydratase"/>
    <property type="match status" value="1"/>
</dbReference>
<dbReference type="NCBIfam" id="NF006674">
    <property type="entry name" value="PRK09224.1"/>
    <property type="match status" value="1"/>
</dbReference>
<keyword evidence="16" id="KW-1185">Reference proteome</keyword>
<dbReference type="PANTHER" id="PTHR48078">
    <property type="entry name" value="THREONINE DEHYDRATASE, MITOCHONDRIAL-RELATED"/>
    <property type="match status" value="1"/>
</dbReference>
<comment type="function">
    <text evidence="12 13">Catalyzes the anaerobic formation of alpha-ketobutyrate and ammonia from threonine in a two-step reaction. The first step involved a dehydration of threonine and a production of enamine intermediates (aminocrotonate), which tautomerizes to its imine form (iminobutyrate). Both intermediates are unstable and short-lived. The second step is the nonenzymatic hydrolysis of the enamine/imine intermediates to form 2-ketobutyrate and free ammonia. In the low water environment of the cell, the second step is accelerated by RidA.</text>
</comment>
<proteinExistence type="inferred from homology"/>
<dbReference type="PANTHER" id="PTHR48078:SF11">
    <property type="entry name" value="THREONINE DEHYDRATASE, MITOCHONDRIAL"/>
    <property type="match status" value="1"/>
</dbReference>
<dbReference type="CDD" id="cd04906">
    <property type="entry name" value="ACT_ThrD-I_1"/>
    <property type="match status" value="1"/>
</dbReference>
<name>A0A4R1F4T5_9GAMM</name>
<dbReference type="GO" id="GO:0030170">
    <property type="term" value="F:pyridoxal phosphate binding"/>
    <property type="evidence" value="ECO:0007669"/>
    <property type="project" value="InterPro"/>
</dbReference>
<evidence type="ECO:0000313" key="16">
    <source>
        <dbReference type="Proteomes" id="UP000294887"/>
    </source>
</evidence>
<dbReference type="PROSITE" id="PS51672">
    <property type="entry name" value="ACT_LIKE"/>
    <property type="match status" value="2"/>
</dbReference>
<keyword evidence="11 13" id="KW-0100">Branched-chain amino acid biosynthesis</keyword>
<comment type="catalytic activity">
    <reaction evidence="1 13">
        <text>L-threonine = 2-oxobutanoate + NH4(+)</text>
        <dbReference type="Rhea" id="RHEA:22108"/>
        <dbReference type="ChEBI" id="CHEBI:16763"/>
        <dbReference type="ChEBI" id="CHEBI:28938"/>
        <dbReference type="ChEBI" id="CHEBI:57926"/>
        <dbReference type="EC" id="4.3.1.19"/>
    </reaction>
</comment>
<dbReference type="AlphaFoldDB" id="A0A4R1F4T5"/>
<dbReference type="Gene3D" id="3.40.1020.10">
    <property type="entry name" value="Biosynthetic Threonine Deaminase, Domain 3"/>
    <property type="match status" value="1"/>
</dbReference>
<comment type="similarity">
    <text evidence="4 13">Belongs to the serine/threonine dehydratase family.</text>
</comment>
<dbReference type="InterPro" id="IPR001721">
    <property type="entry name" value="TD_ACT-like"/>
</dbReference>